<dbReference type="AlphaFoldDB" id="X0T6V1"/>
<protein>
    <submittedName>
        <fullName evidence="1">Uncharacterized protein</fullName>
    </submittedName>
</protein>
<sequence length="41" mass="4733">CVSKVAKERMGLFLETGGQTREGELDIFKVVDEYTRKLEEK</sequence>
<organism evidence="1">
    <name type="scientific">marine sediment metagenome</name>
    <dbReference type="NCBI Taxonomy" id="412755"/>
    <lineage>
        <taxon>unclassified sequences</taxon>
        <taxon>metagenomes</taxon>
        <taxon>ecological metagenomes</taxon>
    </lineage>
</organism>
<dbReference type="EMBL" id="BARS01010031">
    <property type="protein sequence ID" value="GAF88934.1"/>
    <property type="molecule type" value="Genomic_DNA"/>
</dbReference>
<evidence type="ECO:0000313" key="1">
    <source>
        <dbReference type="EMBL" id="GAF88934.1"/>
    </source>
</evidence>
<reference evidence="1" key="1">
    <citation type="journal article" date="2014" name="Front. Microbiol.">
        <title>High frequency of phylogenetically diverse reductive dehalogenase-homologous genes in deep subseafloor sedimentary metagenomes.</title>
        <authorList>
            <person name="Kawai M."/>
            <person name="Futagami T."/>
            <person name="Toyoda A."/>
            <person name="Takaki Y."/>
            <person name="Nishi S."/>
            <person name="Hori S."/>
            <person name="Arai W."/>
            <person name="Tsubouchi T."/>
            <person name="Morono Y."/>
            <person name="Uchiyama I."/>
            <person name="Ito T."/>
            <person name="Fujiyama A."/>
            <person name="Inagaki F."/>
            <person name="Takami H."/>
        </authorList>
    </citation>
    <scope>NUCLEOTIDE SEQUENCE</scope>
    <source>
        <strain evidence="1">Expedition CK06-06</strain>
    </source>
</reference>
<feature type="non-terminal residue" evidence="1">
    <location>
        <position position="1"/>
    </location>
</feature>
<comment type="caution">
    <text evidence="1">The sequence shown here is derived from an EMBL/GenBank/DDBJ whole genome shotgun (WGS) entry which is preliminary data.</text>
</comment>
<accession>X0T6V1</accession>
<gene>
    <name evidence="1" type="ORF">S01H1_18714</name>
</gene>
<proteinExistence type="predicted"/>
<name>X0T6V1_9ZZZZ</name>